<dbReference type="GO" id="GO:0016757">
    <property type="term" value="F:glycosyltransferase activity"/>
    <property type="evidence" value="ECO:0007669"/>
    <property type="project" value="UniProtKB-KW"/>
</dbReference>
<dbReference type="eggNOG" id="COG1216">
    <property type="taxonomic scope" value="Bacteria"/>
</dbReference>
<keyword evidence="6" id="KW-1185">Reference proteome</keyword>
<dbReference type="InterPro" id="IPR001173">
    <property type="entry name" value="Glyco_trans_2-like"/>
</dbReference>
<keyword evidence="1" id="KW-0328">Glycosyltransferase</keyword>
<comment type="caution">
    <text evidence="5">The sequence shown here is derived from an EMBL/GenBank/DDBJ whole genome shotgun (WGS) entry which is preliminary data.</text>
</comment>
<accession>A0A0R1S127</accession>
<dbReference type="PANTHER" id="PTHR22916:SF51">
    <property type="entry name" value="GLYCOSYLTRANSFERASE EPSH-RELATED"/>
    <property type="match status" value="1"/>
</dbReference>
<organism evidence="5 6">
    <name type="scientific">Lactobacillus psittaci DSM 15354</name>
    <dbReference type="NCBI Taxonomy" id="1122152"/>
    <lineage>
        <taxon>Bacteria</taxon>
        <taxon>Bacillati</taxon>
        <taxon>Bacillota</taxon>
        <taxon>Bacilli</taxon>
        <taxon>Lactobacillales</taxon>
        <taxon>Lactobacillaceae</taxon>
        <taxon>Lactobacillus</taxon>
    </lineage>
</organism>
<gene>
    <name evidence="5" type="ORF">FC23_GL001251</name>
</gene>
<dbReference type="STRING" id="1122152.GCA_000425905_01238"/>
<dbReference type="Pfam" id="PF00535">
    <property type="entry name" value="Glycos_transf_2"/>
    <property type="match status" value="1"/>
</dbReference>
<dbReference type="OrthoDB" id="396512at2"/>
<dbReference type="CDD" id="cd00761">
    <property type="entry name" value="Glyco_tranf_GTA_type"/>
    <property type="match status" value="1"/>
</dbReference>
<sequence>MQQPKLTVIMPVYNLAEYLPRALDALLKQEERNFKLLIVDDGSTDESNKILEQYRHSFKYFTLITTQNQGPSAARNTAIEQVDTPYFTFHDGDDFVEPGYTAFFLRAFKMHPEVDMVACGYYIDRPNKQPRAMGMPEGGLLTKGNTYLKMTNVFSSPVKGYSWNKGYKTEIVQKNNLRFDTDINLLEDQIFNVKYISVSDGFYYTQRPYYHYWQRSDSLVHKPSLKKASDNVVGNYRVWSQIVKSIMQEKELEKSQRKHRRHLLKTEGLSKESKNESYS</sequence>
<evidence type="ECO:0000313" key="5">
    <source>
        <dbReference type="EMBL" id="KRL62780.1"/>
    </source>
</evidence>
<dbReference type="AlphaFoldDB" id="A0A0R1S127"/>
<protein>
    <recommendedName>
        <fullName evidence="4">Glycosyltransferase 2-like domain-containing protein</fullName>
    </recommendedName>
</protein>
<dbReference type="PATRIC" id="fig|1122152.4.peg.1285"/>
<evidence type="ECO:0000259" key="4">
    <source>
        <dbReference type="Pfam" id="PF00535"/>
    </source>
</evidence>
<dbReference type="InterPro" id="IPR029044">
    <property type="entry name" value="Nucleotide-diphossugar_trans"/>
</dbReference>
<dbReference type="Gene3D" id="3.90.550.10">
    <property type="entry name" value="Spore Coat Polysaccharide Biosynthesis Protein SpsA, Chain A"/>
    <property type="match status" value="1"/>
</dbReference>
<keyword evidence="2" id="KW-0808">Transferase</keyword>
<proteinExistence type="predicted"/>
<evidence type="ECO:0000256" key="3">
    <source>
        <dbReference type="SAM" id="MobiDB-lite"/>
    </source>
</evidence>
<dbReference type="PANTHER" id="PTHR22916">
    <property type="entry name" value="GLYCOSYLTRANSFERASE"/>
    <property type="match status" value="1"/>
</dbReference>
<feature type="region of interest" description="Disordered" evidence="3">
    <location>
        <begin position="253"/>
        <end position="279"/>
    </location>
</feature>
<feature type="domain" description="Glycosyltransferase 2-like" evidence="4">
    <location>
        <begin position="7"/>
        <end position="151"/>
    </location>
</feature>
<dbReference type="RefSeq" id="WP_027825187.1">
    <property type="nucleotide sequence ID" value="NZ_AUEI01000010.1"/>
</dbReference>
<feature type="compositionally biased region" description="Basic and acidic residues" evidence="3">
    <location>
        <begin position="264"/>
        <end position="279"/>
    </location>
</feature>
<evidence type="ECO:0000313" key="6">
    <source>
        <dbReference type="Proteomes" id="UP000051931"/>
    </source>
</evidence>
<dbReference type="EMBL" id="AZFB01000007">
    <property type="protein sequence ID" value="KRL62780.1"/>
    <property type="molecule type" value="Genomic_DNA"/>
</dbReference>
<dbReference type="SUPFAM" id="SSF53448">
    <property type="entry name" value="Nucleotide-diphospho-sugar transferases"/>
    <property type="match status" value="1"/>
</dbReference>
<dbReference type="Proteomes" id="UP000051931">
    <property type="component" value="Unassembled WGS sequence"/>
</dbReference>
<reference evidence="5 6" key="1">
    <citation type="journal article" date="2015" name="Genome Announc.">
        <title>Expanding the biotechnology potential of lactobacilli through comparative genomics of 213 strains and associated genera.</title>
        <authorList>
            <person name="Sun Z."/>
            <person name="Harris H.M."/>
            <person name="McCann A."/>
            <person name="Guo C."/>
            <person name="Argimon S."/>
            <person name="Zhang W."/>
            <person name="Yang X."/>
            <person name="Jeffery I.B."/>
            <person name="Cooney J.C."/>
            <person name="Kagawa T.F."/>
            <person name="Liu W."/>
            <person name="Song Y."/>
            <person name="Salvetti E."/>
            <person name="Wrobel A."/>
            <person name="Rasinkangas P."/>
            <person name="Parkhill J."/>
            <person name="Rea M.C."/>
            <person name="O'Sullivan O."/>
            <person name="Ritari J."/>
            <person name="Douillard F.P."/>
            <person name="Paul Ross R."/>
            <person name="Yang R."/>
            <person name="Briner A.E."/>
            <person name="Felis G.E."/>
            <person name="de Vos W.M."/>
            <person name="Barrangou R."/>
            <person name="Klaenhammer T.R."/>
            <person name="Caufield P.W."/>
            <person name="Cui Y."/>
            <person name="Zhang H."/>
            <person name="O'Toole P.W."/>
        </authorList>
    </citation>
    <scope>NUCLEOTIDE SEQUENCE [LARGE SCALE GENOMIC DNA]</scope>
    <source>
        <strain evidence="5 6">DSM 15354</strain>
    </source>
</reference>
<name>A0A0R1S127_9LACO</name>
<evidence type="ECO:0000256" key="1">
    <source>
        <dbReference type="ARBA" id="ARBA00022676"/>
    </source>
</evidence>
<evidence type="ECO:0000256" key="2">
    <source>
        <dbReference type="ARBA" id="ARBA00022679"/>
    </source>
</evidence>